<name>A0ABT7RP03_9NOCA</name>
<dbReference type="InterPro" id="IPR004360">
    <property type="entry name" value="Glyas_Fos-R_dOase_dom"/>
</dbReference>
<dbReference type="PROSITE" id="PS51819">
    <property type="entry name" value="VOC"/>
    <property type="match status" value="1"/>
</dbReference>
<keyword evidence="1" id="KW-0479">Metal-binding</keyword>
<dbReference type="EMBL" id="JAUBOF010000044">
    <property type="protein sequence ID" value="MDM7489358.1"/>
    <property type="molecule type" value="Genomic_DNA"/>
</dbReference>
<dbReference type="Gene3D" id="3.10.180.10">
    <property type="entry name" value="2,3-Dihydroxybiphenyl 1,2-Dioxygenase, domain 1"/>
    <property type="match status" value="1"/>
</dbReference>
<dbReference type="InterPro" id="IPR051785">
    <property type="entry name" value="MMCE/EMCE_epimerase"/>
</dbReference>
<gene>
    <name evidence="3" type="ORF">QT969_13820</name>
</gene>
<evidence type="ECO:0000259" key="2">
    <source>
        <dbReference type="PROSITE" id="PS51819"/>
    </source>
</evidence>
<proteinExistence type="predicted"/>
<organism evidence="3 4">
    <name type="scientific">Rhodococcus indonesiensis</name>
    <dbReference type="NCBI Taxonomy" id="3055869"/>
    <lineage>
        <taxon>Bacteria</taxon>
        <taxon>Bacillati</taxon>
        <taxon>Actinomycetota</taxon>
        <taxon>Actinomycetes</taxon>
        <taxon>Mycobacteriales</taxon>
        <taxon>Nocardiaceae</taxon>
        <taxon>Rhodococcus</taxon>
    </lineage>
</organism>
<dbReference type="InterPro" id="IPR029068">
    <property type="entry name" value="Glyas_Bleomycin-R_OHBP_Dase"/>
</dbReference>
<dbReference type="SUPFAM" id="SSF54593">
    <property type="entry name" value="Glyoxalase/Bleomycin resistance protein/Dihydroxybiphenyl dioxygenase"/>
    <property type="match status" value="1"/>
</dbReference>
<dbReference type="Proteomes" id="UP001233164">
    <property type="component" value="Unassembled WGS sequence"/>
</dbReference>
<sequence>MKTGVSLHHTHLVTNDIDRVCRFYGDNFDAKVVFDDTIDGDRNVFMKIGDGRIHLFESRNAPPTDRNSFHHLGLLVEDLIDTLSHLQRNGVAVTEITDVPGGRFAMASAPDNVLLELFEVEEGESRRYFVG</sequence>
<feature type="domain" description="VOC" evidence="2">
    <location>
        <begin position="6"/>
        <end position="120"/>
    </location>
</feature>
<protein>
    <submittedName>
        <fullName evidence="3">VOC family protein</fullName>
    </submittedName>
</protein>
<dbReference type="PANTHER" id="PTHR43048">
    <property type="entry name" value="METHYLMALONYL-COA EPIMERASE"/>
    <property type="match status" value="1"/>
</dbReference>
<evidence type="ECO:0000313" key="4">
    <source>
        <dbReference type="Proteomes" id="UP001233164"/>
    </source>
</evidence>
<accession>A0ABT7RP03</accession>
<evidence type="ECO:0000313" key="3">
    <source>
        <dbReference type="EMBL" id="MDM7489358.1"/>
    </source>
</evidence>
<dbReference type="CDD" id="cd06587">
    <property type="entry name" value="VOC"/>
    <property type="match status" value="1"/>
</dbReference>
<dbReference type="RefSeq" id="WP_289379395.1">
    <property type="nucleotide sequence ID" value="NZ_JAUBOF010000044.1"/>
</dbReference>
<reference evidence="3 4" key="1">
    <citation type="submission" date="2023-06" db="EMBL/GenBank/DDBJ databases">
        <title>Rhodococcus indonesiensis sp. nov a new member of the Rhodococcus ruber lineage isolated from a sediment of neutral hot spring.</title>
        <authorList>
            <person name="Kusuma A.B."/>
            <person name="Fenylestari G."/>
            <person name="Ammar F."/>
            <person name="Nouioui I."/>
            <person name="Goodfellow M."/>
        </authorList>
    </citation>
    <scope>NUCLEOTIDE SEQUENCE [LARGE SCALE GENOMIC DNA]</scope>
    <source>
        <strain evidence="3 4">CSLK01-03</strain>
    </source>
</reference>
<comment type="caution">
    <text evidence="3">The sequence shown here is derived from an EMBL/GenBank/DDBJ whole genome shotgun (WGS) entry which is preliminary data.</text>
</comment>
<keyword evidence="4" id="KW-1185">Reference proteome</keyword>
<dbReference type="Pfam" id="PF00903">
    <property type="entry name" value="Glyoxalase"/>
    <property type="match status" value="1"/>
</dbReference>
<evidence type="ECO:0000256" key="1">
    <source>
        <dbReference type="ARBA" id="ARBA00022723"/>
    </source>
</evidence>
<dbReference type="InterPro" id="IPR037523">
    <property type="entry name" value="VOC_core"/>
</dbReference>
<dbReference type="PANTHER" id="PTHR43048:SF5">
    <property type="entry name" value="BLR5325 PROTEIN"/>
    <property type="match status" value="1"/>
</dbReference>